<reference evidence="3" key="2">
    <citation type="submission" date="2019-09" db="UniProtKB">
        <authorList>
            <consortium name="WormBaseParasite"/>
        </authorList>
    </citation>
    <scope>IDENTIFICATION</scope>
</reference>
<proteinExistence type="predicted"/>
<keyword evidence="2" id="KW-1185">Reference proteome</keyword>
<dbReference type="Proteomes" id="UP000050761">
    <property type="component" value="Unassembled WGS sequence"/>
</dbReference>
<sequence length="95" mass="10188">MCLCYISATRRRQPVTDADVPTAIAGTDGDVVDASVATSSSATSMTEVYTYCGTLGDDTGDASPKYNIGLTRKESVMSCFHFFFSAVVYHLYHAA</sequence>
<evidence type="ECO:0000313" key="1">
    <source>
        <dbReference type="EMBL" id="VDP10366.1"/>
    </source>
</evidence>
<dbReference type="EMBL" id="UZAH01030389">
    <property type="protein sequence ID" value="VDP10366.1"/>
    <property type="molecule type" value="Genomic_DNA"/>
</dbReference>
<dbReference type="AlphaFoldDB" id="A0A183G820"/>
<reference evidence="1 2" key="1">
    <citation type="submission" date="2018-11" db="EMBL/GenBank/DDBJ databases">
        <authorList>
            <consortium name="Pathogen Informatics"/>
        </authorList>
    </citation>
    <scope>NUCLEOTIDE SEQUENCE [LARGE SCALE GENOMIC DNA]</scope>
</reference>
<protein>
    <submittedName>
        <fullName evidence="3">Secreted protein</fullName>
    </submittedName>
</protein>
<dbReference type="WBParaSite" id="HPBE_0001798001-mRNA-1">
    <property type="protein sequence ID" value="HPBE_0001798001-mRNA-1"/>
    <property type="gene ID" value="HPBE_0001798001"/>
</dbReference>
<accession>A0A3P8ET91</accession>
<organism evidence="2 3">
    <name type="scientific">Heligmosomoides polygyrus</name>
    <name type="common">Parasitic roundworm</name>
    <dbReference type="NCBI Taxonomy" id="6339"/>
    <lineage>
        <taxon>Eukaryota</taxon>
        <taxon>Metazoa</taxon>
        <taxon>Ecdysozoa</taxon>
        <taxon>Nematoda</taxon>
        <taxon>Chromadorea</taxon>
        <taxon>Rhabditida</taxon>
        <taxon>Rhabditina</taxon>
        <taxon>Rhabditomorpha</taxon>
        <taxon>Strongyloidea</taxon>
        <taxon>Heligmosomidae</taxon>
        <taxon>Heligmosomoides</taxon>
    </lineage>
</organism>
<evidence type="ECO:0000313" key="3">
    <source>
        <dbReference type="WBParaSite" id="HPBE_0001798001-mRNA-1"/>
    </source>
</evidence>
<gene>
    <name evidence="1" type="ORF">HPBE_LOCUS17979</name>
</gene>
<accession>A0A183G820</accession>
<evidence type="ECO:0000313" key="2">
    <source>
        <dbReference type="Proteomes" id="UP000050761"/>
    </source>
</evidence>
<name>A0A183G820_HELPZ</name>